<keyword evidence="1" id="KW-1133">Transmembrane helix</keyword>
<dbReference type="AlphaFoldDB" id="A0A3B0SMX0"/>
<protein>
    <submittedName>
        <fullName evidence="2">Uncharacterized protein</fullName>
    </submittedName>
</protein>
<keyword evidence="1" id="KW-0472">Membrane</keyword>
<feature type="transmembrane region" description="Helical" evidence="1">
    <location>
        <begin position="12"/>
        <end position="30"/>
    </location>
</feature>
<proteinExistence type="predicted"/>
<name>A0A3B0SMX0_9ZZZZ</name>
<evidence type="ECO:0000256" key="1">
    <source>
        <dbReference type="SAM" id="Phobius"/>
    </source>
</evidence>
<organism evidence="2">
    <name type="scientific">hydrothermal vent metagenome</name>
    <dbReference type="NCBI Taxonomy" id="652676"/>
    <lineage>
        <taxon>unclassified sequences</taxon>
        <taxon>metagenomes</taxon>
        <taxon>ecological metagenomes</taxon>
    </lineage>
</organism>
<accession>A0A3B0SMX0</accession>
<reference evidence="2" key="1">
    <citation type="submission" date="2018-06" db="EMBL/GenBank/DDBJ databases">
        <authorList>
            <person name="Zhirakovskaya E."/>
        </authorList>
    </citation>
    <scope>NUCLEOTIDE SEQUENCE</scope>
</reference>
<sequence>MNPFRSRTLRMLVLFLVGRSLSFLVAGVFAPHWPGFCDDTIVGAPCSAVTVVTAV</sequence>
<gene>
    <name evidence="2" type="ORF">MNBD_ACTINO01-483</name>
</gene>
<dbReference type="EMBL" id="UOEI01000327">
    <property type="protein sequence ID" value="VAW02327.1"/>
    <property type="molecule type" value="Genomic_DNA"/>
</dbReference>
<evidence type="ECO:0000313" key="2">
    <source>
        <dbReference type="EMBL" id="VAW02327.1"/>
    </source>
</evidence>
<keyword evidence="1" id="KW-0812">Transmembrane</keyword>